<keyword evidence="3" id="KW-0408">Iron</keyword>
<comment type="caution">
    <text evidence="6">The sequence shown here is derived from an EMBL/GenBank/DDBJ whole genome shotgun (WGS) entry which is preliminary data.</text>
</comment>
<accession>A0A133VSD6</accession>
<keyword evidence="4" id="KW-0411">Iron-sulfur</keyword>
<reference evidence="6 7" key="1">
    <citation type="journal article" date="2016" name="Sci. Rep.">
        <title>Metabolic traits of an uncultured archaeal lineage -MSBL1- from brine pools of the Red Sea.</title>
        <authorList>
            <person name="Mwirichia R."/>
            <person name="Alam I."/>
            <person name="Rashid M."/>
            <person name="Vinu M."/>
            <person name="Ba-Alawi W."/>
            <person name="Anthony Kamau A."/>
            <person name="Kamanda Ngugi D."/>
            <person name="Goker M."/>
            <person name="Klenk H.P."/>
            <person name="Bajic V."/>
            <person name="Stingl U."/>
        </authorList>
    </citation>
    <scope>NUCLEOTIDE SEQUENCE [LARGE SCALE GENOMIC DNA]</scope>
    <source>
        <strain evidence="6">SCGC-AAA833F18</strain>
    </source>
</reference>
<dbReference type="GO" id="GO:0003824">
    <property type="term" value="F:catalytic activity"/>
    <property type="evidence" value="ECO:0007669"/>
    <property type="project" value="InterPro"/>
</dbReference>
<dbReference type="InterPro" id="IPR058240">
    <property type="entry name" value="rSAM_sf"/>
</dbReference>
<dbReference type="Proteomes" id="UP000070399">
    <property type="component" value="Unassembled WGS sequence"/>
</dbReference>
<evidence type="ECO:0000256" key="1">
    <source>
        <dbReference type="ARBA" id="ARBA00022691"/>
    </source>
</evidence>
<dbReference type="InterPro" id="IPR007197">
    <property type="entry name" value="rSAM"/>
</dbReference>
<dbReference type="InterPro" id="IPR006638">
    <property type="entry name" value="Elp3/MiaA/NifB-like_rSAM"/>
</dbReference>
<evidence type="ECO:0000313" key="7">
    <source>
        <dbReference type="Proteomes" id="UP000070399"/>
    </source>
</evidence>
<dbReference type="AlphaFoldDB" id="A0A133VSD6"/>
<keyword evidence="1" id="KW-0949">S-adenosyl-L-methionine</keyword>
<organism evidence="6 7">
    <name type="scientific">candidate division MSBL1 archaeon SCGC-AAA833F18</name>
    <dbReference type="NCBI Taxonomy" id="1698257"/>
    <lineage>
        <taxon>Archaea</taxon>
        <taxon>Methanobacteriati</taxon>
        <taxon>Methanobacteriota</taxon>
        <taxon>candidate division MSBL1</taxon>
    </lineage>
</organism>
<dbReference type="SMART" id="SM00729">
    <property type="entry name" value="Elp3"/>
    <property type="match status" value="1"/>
</dbReference>
<evidence type="ECO:0000313" key="6">
    <source>
        <dbReference type="EMBL" id="KXB09343.1"/>
    </source>
</evidence>
<sequence length="292" mass="32171">MKFDRSKTLWVSHPHPRYPTISITGDHCDLNCAHCEGRYLEGMISVKNQGELYEACTRLASNGSRGVLLSGGYNSEGYVPFESFVNSIRKVKEETNLFISIHSGLMPPALVSQLATAGVDAVDFDLIGDDETIRLILGIQKTPEDYIQTLENLANMIPHVAPHICLGLHEGEFRGEWRALKLAGKVDISALVFLILNPTLGTPFEKVIPPAPNEVGGFIAEARVKFPDIPLALGCMRPHGEKRSKYEIQALRAGVDRIELPTLETLEAARELGLEPRRLEACCAVPEEMLEG</sequence>
<evidence type="ECO:0000256" key="3">
    <source>
        <dbReference type="ARBA" id="ARBA00023004"/>
    </source>
</evidence>
<dbReference type="SFLD" id="SFLDG01113">
    <property type="entry name" value="Uncharacterised_Radical_SAM_Su"/>
    <property type="match status" value="1"/>
</dbReference>
<dbReference type="GO" id="GO:0051536">
    <property type="term" value="F:iron-sulfur cluster binding"/>
    <property type="evidence" value="ECO:0007669"/>
    <property type="project" value="UniProtKB-KW"/>
</dbReference>
<keyword evidence="2" id="KW-0479">Metal-binding</keyword>
<name>A0A133VSD6_9EURY</name>
<protein>
    <recommendedName>
        <fullName evidence="5">Radical SAM core domain-containing protein</fullName>
    </recommendedName>
</protein>
<dbReference type="PANTHER" id="PTHR43288:SF2">
    <property type="entry name" value="RADICAL SAM CORE DOMAIN-CONTAINING PROTEIN"/>
    <property type="match status" value="1"/>
</dbReference>
<feature type="domain" description="Radical SAM core" evidence="5">
    <location>
        <begin position="13"/>
        <end position="236"/>
    </location>
</feature>
<dbReference type="CDD" id="cd01335">
    <property type="entry name" value="Radical_SAM"/>
    <property type="match status" value="1"/>
</dbReference>
<evidence type="ECO:0000256" key="4">
    <source>
        <dbReference type="ARBA" id="ARBA00023014"/>
    </source>
</evidence>
<dbReference type="SUPFAM" id="SSF102114">
    <property type="entry name" value="Radical SAM enzymes"/>
    <property type="match status" value="1"/>
</dbReference>
<gene>
    <name evidence="6" type="ORF">AKJ35_00945</name>
</gene>
<dbReference type="EMBL" id="LHYO01000007">
    <property type="protein sequence ID" value="KXB09343.1"/>
    <property type="molecule type" value="Genomic_DNA"/>
</dbReference>
<dbReference type="InterPro" id="IPR013785">
    <property type="entry name" value="Aldolase_TIM"/>
</dbReference>
<evidence type="ECO:0000256" key="2">
    <source>
        <dbReference type="ARBA" id="ARBA00022723"/>
    </source>
</evidence>
<dbReference type="Pfam" id="PF04055">
    <property type="entry name" value="Radical_SAM"/>
    <property type="match status" value="1"/>
</dbReference>
<dbReference type="SFLD" id="SFLDS00029">
    <property type="entry name" value="Radical_SAM"/>
    <property type="match status" value="1"/>
</dbReference>
<dbReference type="PANTHER" id="PTHR43288">
    <property type="entry name" value="BIOTIN SYNTHASE-RELATED PROTEIN, RADICAL SAM SUPERFAMILY"/>
    <property type="match status" value="1"/>
</dbReference>
<dbReference type="Gene3D" id="3.20.20.70">
    <property type="entry name" value="Aldolase class I"/>
    <property type="match status" value="1"/>
</dbReference>
<evidence type="ECO:0000259" key="5">
    <source>
        <dbReference type="PROSITE" id="PS51918"/>
    </source>
</evidence>
<dbReference type="GO" id="GO:0046872">
    <property type="term" value="F:metal ion binding"/>
    <property type="evidence" value="ECO:0007669"/>
    <property type="project" value="UniProtKB-KW"/>
</dbReference>
<keyword evidence="7" id="KW-1185">Reference proteome</keyword>
<proteinExistence type="predicted"/>
<dbReference type="PROSITE" id="PS51918">
    <property type="entry name" value="RADICAL_SAM"/>
    <property type="match status" value="1"/>
</dbReference>